<dbReference type="CDD" id="cd02791">
    <property type="entry name" value="MopB_CT_Nitrate-R-NapA-like"/>
    <property type="match status" value="1"/>
</dbReference>
<dbReference type="InterPro" id="IPR006963">
    <property type="entry name" value="Mopterin_OxRdtase_4Fe-4S_dom"/>
</dbReference>
<dbReference type="InterPro" id="IPR009010">
    <property type="entry name" value="Asp_de-COase-like_dom_sf"/>
</dbReference>
<dbReference type="AlphaFoldDB" id="A0A291M359"/>
<keyword evidence="13" id="KW-1185">Reference proteome</keyword>
<keyword evidence="9" id="KW-0411">Iron-sulfur</keyword>
<evidence type="ECO:0000256" key="7">
    <source>
        <dbReference type="ARBA" id="ARBA00023002"/>
    </source>
</evidence>
<dbReference type="Pfam" id="PF04324">
    <property type="entry name" value="Fer2_BFD"/>
    <property type="match status" value="1"/>
</dbReference>
<dbReference type="EMBL" id="CP021404">
    <property type="protein sequence ID" value="ATI43396.1"/>
    <property type="molecule type" value="Genomic_DNA"/>
</dbReference>
<evidence type="ECO:0000256" key="5">
    <source>
        <dbReference type="ARBA" id="ARBA00022505"/>
    </source>
</evidence>
<dbReference type="GO" id="GO:0042128">
    <property type="term" value="P:nitrate assimilation"/>
    <property type="evidence" value="ECO:0007669"/>
    <property type="project" value="UniProtKB-KW"/>
</dbReference>
<dbReference type="OrthoDB" id="9816402at2"/>
<feature type="domain" description="4Fe-4S Mo/W bis-MGD-type" evidence="11">
    <location>
        <begin position="9"/>
        <end position="62"/>
    </location>
</feature>
<dbReference type="Pfam" id="PF00384">
    <property type="entry name" value="Molybdopterin"/>
    <property type="match status" value="1"/>
</dbReference>
<dbReference type="InterPro" id="IPR027467">
    <property type="entry name" value="MopterinOxRdtase_cofactor_BS"/>
</dbReference>
<sequence length="888" mass="93432">MRPALPDAERAIRTTCPYCGVGCGVLARGADQPVAGDPAHPANRGRLCSKGAALTETLGLLGRLLHPHVDGQRSSWDAALDLVASEFSRAVAEHGPDSVAFYVSGQLLTEDYYVANKLMKGYIGSANIDTNSRLCMASSVAGHKRAFGTDTVPGLYDDLEQADLVVLTGSNAAWCHPVLFQRLAAARAARPDMRVINIDPRRTASSDLADLHLSIRPDGDAALYNLLLAEIAARGAVDADYLAAHVDGFDAAVTAARATDPAETGLSPEEIARFCDMWIGAERVVTLYSQGVNQSSCGSDKVNGIVNCHLATGRIGRPGMGPFSLTGQPNAMGGREVGGLANMLACHLDIEDPAHRDAVQGAWNSPVICQTPGLKAVDLFDACADGRIKALWIISTNPAVSMPDAGRVAEAIARVPFTVISDIVSDTDTARLCRVQLPAAGWGEKSGTVTNSERCISRQRAFLPVPGEARADWRILAQVGARMGWADAFGWTSEAAVFREFAALSGLAEAFGRDFDISGLADLSDAAYDALKPVHWPVPRAGRTPPTTAGRFFGAGGFYHPGGRARMLPITPPQVQLAAADWPFRLNTGRVRDHWHTMTRTGRSARLSGHIAEPYAEIHPDDAAMIGVADAELVGLETETGRAVLRVLISDRAQRGTVFVPMHWTAETAPSGRVNRAVRAAVDPVSGQPALKGSAARLRRWTPAWYGFAASRAEMRAGPLPYWAGARSDTGMRAELAGALRPDSPEAWEAEARRVLNLDDGAASVLSDPARGSVSVAIVEHGTLAGLFWAGPAPVAVARAHVCALIGTDTAPARALAGRPGTDQPDPGPLVCSCFGIGANQIRTAVADGAVSVEAVGACTQAGTNCGSCRPEIKGLIAAAQTPKMAAE</sequence>
<dbReference type="Gene3D" id="3.40.50.740">
    <property type="match status" value="1"/>
</dbReference>
<dbReference type="InterPro" id="IPR006656">
    <property type="entry name" value="Mopterin_OxRdtase"/>
</dbReference>
<dbReference type="GO" id="GO:0043546">
    <property type="term" value="F:molybdopterin cofactor binding"/>
    <property type="evidence" value="ECO:0007669"/>
    <property type="project" value="InterPro"/>
</dbReference>
<dbReference type="Proteomes" id="UP000219050">
    <property type="component" value="Chromosome"/>
</dbReference>
<proteinExistence type="inferred from homology"/>
<evidence type="ECO:0000313" key="12">
    <source>
        <dbReference type="EMBL" id="ATI43396.1"/>
    </source>
</evidence>
<dbReference type="Gene3D" id="1.10.10.1100">
    <property type="entry name" value="BFD-like [2Fe-2S]-binding domain"/>
    <property type="match status" value="1"/>
</dbReference>
<comment type="similarity">
    <text evidence="3">Belongs to the prokaryotic molybdopterin-containing oxidoreductase family. NasA/NapA/NarB subfamily.</text>
</comment>
<dbReference type="InterPro" id="IPR041957">
    <property type="entry name" value="CT_Nitrate-R-NapA-like"/>
</dbReference>
<name>A0A291M359_9RHOB</name>
<keyword evidence="8" id="KW-0408">Iron</keyword>
<dbReference type="GO" id="GO:1990204">
    <property type="term" value="C:oxidoreductase complex"/>
    <property type="evidence" value="ECO:0007669"/>
    <property type="project" value="UniProtKB-ARBA"/>
</dbReference>
<dbReference type="Gene3D" id="3.40.228.10">
    <property type="entry name" value="Dimethylsulfoxide Reductase, domain 2"/>
    <property type="match status" value="1"/>
</dbReference>
<dbReference type="InterPro" id="IPR041854">
    <property type="entry name" value="BFD-like_2Fe2S-bd_dom_sf"/>
</dbReference>
<dbReference type="SUPFAM" id="SSF53706">
    <property type="entry name" value="Formate dehydrogenase/DMSO reductase, domains 1-3"/>
    <property type="match status" value="1"/>
</dbReference>
<evidence type="ECO:0000256" key="1">
    <source>
        <dbReference type="ARBA" id="ARBA00001942"/>
    </source>
</evidence>
<evidence type="ECO:0000313" key="13">
    <source>
        <dbReference type="Proteomes" id="UP000219050"/>
    </source>
</evidence>
<evidence type="ECO:0000259" key="11">
    <source>
        <dbReference type="PROSITE" id="PS51669"/>
    </source>
</evidence>
<dbReference type="InterPro" id="IPR050123">
    <property type="entry name" value="Prok_molybdopt-oxidoreductase"/>
</dbReference>
<dbReference type="GO" id="GO:0051539">
    <property type="term" value="F:4 iron, 4 sulfur cluster binding"/>
    <property type="evidence" value="ECO:0007669"/>
    <property type="project" value="UniProtKB-KW"/>
</dbReference>
<organism evidence="12 13">
    <name type="scientific">Pacificitalea manganoxidans</name>
    <dbReference type="NCBI Taxonomy" id="1411902"/>
    <lineage>
        <taxon>Bacteria</taxon>
        <taxon>Pseudomonadati</taxon>
        <taxon>Pseudomonadota</taxon>
        <taxon>Alphaproteobacteria</taxon>
        <taxon>Rhodobacterales</taxon>
        <taxon>Paracoccaceae</taxon>
        <taxon>Pacificitalea</taxon>
    </lineage>
</organism>
<evidence type="ECO:0000256" key="2">
    <source>
        <dbReference type="ARBA" id="ARBA00001966"/>
    </source>
</evidence>
<dbReference type="PANTHER" id="PTHR43105">
    <property type="entry name" value="RESPIRATORY NITRATE REDUCTASE"/>
    <property type="match status" value="1"/>
</dbReference>
<dbReference type="GO" id="GO:0045333">
    <property type="term" value="P:cellular respiration"/>
    <property type="evidence" value="ECO:0007669"/>
    <property type="project" value="UniProtKB-ARBA"/>
</dbReference>
<keyword evidence="7" id="KW-0560">Oxidoreductase</keyword>
<dbReference type="InterPro" id="IPR007419">
    <property type="entry name" value="BFD-like_2Fe2S-bd_dom"/>
</dbReference>
<dbReference type="KEGG" id="cmag:CBW24_10025"/>
<evidence type="ECO:0000256" key="10">
    <source>
        <dbReference type="ARBA" id="ARBA00023063"/>
    </source>
</evidence>
<dbReference type="GO" id="GO:0016020">
    <property type="term" value="C:membrane"/>
    <property type="evidence" value="ECO:0007669"/>
    <property type="project" value="TreeGrafter"/>
</dbReference>
<evidence type="ECO:0000256" key="6">
    <source>
        <dbReference type="ARBA" id="ARBA00022723"/>
    </source>
</evidence>
<dbReference type="PANTHER" id="PTHR43105:SF9">
    <property type="entry name" value="NADPH-FE(3+) OXIDOREDUCTASE SUBUNIT ALPHA"/>
    <property type="match status" value="1"/>
</dbReference>
<keyword evidence="6" id="KW-0479">Metal-binding</keyword>
<reference evidence="12 13" key="1">
    <citation type="submission" date="2017-05" db="EMBL/GenBank/DDBJ databases">
        <title>Comparative genomic and metabolic analysis of manganese-oxidizing mechanisms in Celeribater manganoxidans DY25T: its adaption to the environment of polymetallic nodule.</title>
        <authorList>
            <person name="Wang X."/>
        </authorList>
    </citation>
    <scope>NUCLEOTIDE SEQUENCE [LARGE SCALE GENOMIC DNA]</scope>
    <source>
        <strain evidence="12 13">DY25</strain>
    </source>
</reference>
<protein>
    <submittedName>
        <fullName evidence="12">Nitrate reductase</fullName>
    </submittedName>
</protein>
<dbReference type="GO" id="GO:0016491">
    <property type="term" value="F:oxidoreductase activity"/>
    <property type="evidence" value="ECO:0007669"/>
    <property type="project" value="UniProtKB-KW"/>
</dbReference>
<comment type="cofactor">
    <cofactor evidence="1">
        <name>Mo-bis(molybdopterin guanine dinucleotide)</name>
        <dbReference type="ChEBI" id="CHEBI:60539"/>
    </cofactor>
</comment>
<dbReference type="GO" id="GO:0046872">
    <property type="term" value="F:metal ion binding"/>
    <property type="evidence" value="ECO:0007669"/>
    <property type="project" value="UniProtKB-KW"/>
</dbReference>
<accession>A0A291M359</accession>
<evidence type="ECO:0000256" key="3">
    <source>
        <dbReference type="ARBA" id="ARBA00008747"/>
    </source>
</evidence>
<dbReference type="InterPro" id="IPR006657">
    <property type="entry name" value="MoPterin_dinucl-bd_dom"/>
</dbReference>
<keyword evidence="5" id="KW-0500">Molybdenum</keyword>
<dbReference type="SUPFAM" id="SSF50692">
    <property type="entry name" value="ADC-like"/>
    <property type="match status" value="1"/>
</dbReference>
<dbReference type="SMART" id="SM00926">
    <property type="entry name" value="Molybdop_Fe4S4"/>
    <property type="match status" value="1"/>
</dbReference>
<evidence type="ECO:0000256" key="8">
    <source>
        <dbReference type="ARBA" id="ARBA00023004"/>
    </source>
</evidence>
<dbReference type="PROSITE" id="PS00551">
    <property type="entry name" value="MOLYBDOPTERIN_PROK_1"/>
    <property type="match status" value="1"/>
</dbReference>
<evidence type="ECO:0000256" key="9">
    <source>
        <dbReference type="ARBA" id="ARBA00023014"/>
    </source>
</evidence>
<dbReference type="PROSITE" id="PS51669">
    <property type="entry name" value="4FE4S_MOW_BIS_MGD"/>
    <property type="match status" value="1"/>
</dbReference>
<dbReference type="Gene3D" id="2.20.25.90">
    <property type="entry name" value="ADC-like domains"/>
    <property type="match status" value="1"/>
</dbReference>
<gene>
    <name evidence="12" type="ORF">CBW24_10025</name>
</gene>
<keyword evidence="4" id="KW-0004">4Fe-4S</keyword>
<dbReference type="Gene3D" id="2.40.40.20">
    <property type="match status" value="1"/>
</dbReference>
<comment type="cofactor">
    <cofactor evidence="2">
        <name>[4Fe-4S] cluster</name>
        <dbReference type="ChEBI" id="CHEBI:49883"/>
    </cofactor>
</comment>
<dbReference type="Pfam" id="PF01568">
    <property type="entry name" value="Molydop_binding"/>
    <property type="match status" value="1"/>
</dbReference>
<dbReference type="CDD" id="cd02754">
    <property type="entry name" value="MopB_Nitrate-R-NapA-like"/>
    <property type="match status" value="1"/>
</dbReference>
<keyword evidence="10" id="KW-0534">Nitrate assimilation</keyword>
<dbReference type="Pfam" id="PF04879">
    <property type="entry name" value="Molybdop_Fe4S4"/>
    <property type="match status" value="1"/>
</dbReference>
<evidence type="ECO:0000256" key="4">
    <source>
        <dbReference type="ARBA" id="ARBA00022485"/>
    </source>
</evidence>